<feature type="region of interest" description="Disordered" evidence="1">
    <location>
        <begin position="1"/>
        <end position="44"/>
    </location>
</feature>
<reference evidence="2" key="1">
    <citation type="journal article" date="2012" name="Nat. Biotechnol.">
        <title>Reference genome sequence of the model plant Setaria.</title>
        <authorList>
            <person name="Bennetzen J.L."/>
            <person name="Schmutz J."/>
            <person name="Wang H."/>
            <person name="Percifield R."/>
            <person name="Hawkins J."/>
            <person name="Pontaroli A.C."/>
            <person name="Estep M."/>
            <person name="Feng L."/>
            <person name="Vaughn J.N."/>
            <person name="Grimwood J."/>
            <person name="Jenkins J."/>
            <person name="Barry K."/>
            <person name="Lindquist E."/>
            <person name="Hellsten U."/>
            <person name="Deshpande S."/>
            <person name="Wang X."/>
            <person name="Wu X."/>
            <person name="Mitros T."/>
            <person name="Triplett J."/>
            <person name="Yang X."/>
            <person name="Ye C.Y."/>
            <person name="Mauro-Herrera M."/>
            <person name="Wang L."/>
            <person name="Li P."/>
            <person name="Sharma M."/>
            <person name="Sharma R."/>
            <person name="Ronald P.C."/>
            <person name="Panaud O."/>
            <person name="Kellogg E.A."/>
            <person name="Brutnell T.P."/>
            <person name="Doust A.N."/>
            <person name="Tuskan G.A."/>
            <person name="Rokhsar D."/>
            <person name="Devos K.M."/>
        </authorList>
    </citation>
    <scope>NUCLEOTIDE SEQUENCE [LARGE SCALE GENOMIC DNA]</scope>
    <source>
        <strain evidence="2">Yugu1</strain>
    </source>
</reference>
<accession>A0A368SX54</accession>
<protein>
    <submittedName>
        <fullName evidence="2">Uncharacterized protein</fullName>
    </submittedName>
</protein>
<organism evidence="2">
    <name type="scientific">Setaria italica</name>
    <name type="common">Foxtail millet</name>
    <name type="synonym">Panicum italicum</name>
    <dbReference type="NCBI Taxonomy" id="4555"/>
    <lineage>
        <taxon>Eukaryota</taxon>
        <taxon>Viridiplantae</taxon>
        <taxon>Streptophyta</taxon>
        <taxon>Embryophyta</taxon>
        <taxon>Tracheophyta</taxon>
        <taxon>Spermatophyta</taxon>
        <taxon>Magnoliopsida</taxon>
        <taxon>Liliopsida</taxon>
        <taxon>Poales</taxon>
        <taxon>Poaceae</taxon>
        <taxon>PACMAD clade</taxon>
        <taxon>Panicoideae</taxon>
        <taxon>Panicodae</taxon>
        <taxon>Paniceae</taxon>
        <taxon>Cenchrinae</taxon>
        <taxon>Setaria</taxon>
    </lineage>
</organism>
<sequence length="112" mass="12057">MCRGREGGEEGGEGRQAQRHRIGSPKCPISNRSGRVRAGNSPTIDRFHRPNVGFLRFLLRRSSNQVMNGLVAAGIGDEREGNKDGWAWPSGDAAASTSTYRIVTAACRSNGS</sequence>
<proteinExistence type="predicted"/>
<gene>
    <name evidence="2" type="ORF">SETIT_9G573800v2</name>
</gene>
<reference evidence="2" key="2">
    <citation type="submission" date="2015-07" db="EMBL/GenBank/DDBJ databases">
        <authorList>
            <person name="Noorani M."/>
        </authorList>
    </citation>
    <scope>NUCLEOTIDE SEQUENCE</scope>
    <source>
        <strain evidence="2">Yugu1</strain>
    </source>
</reference>
<dbReference type="AlphaFoldDB" id="A0A368SX54"/>
<evidence type="ECO:0000313" key="2">
    <source>
        <dbReference type="EMBL" id="RCV46964.1"/>
    </source>
</evidence>
<name>A0A368SX54_SETIT</name>
<dbReference type="EMBL" id="CM003536">
    <property type="protein sequence ID" value="RCV46964.1"/>
    <property type="molecule type" value="Genomic_DNA"/>
</dbReference>
<evidence type="ECO:0000256" key="1">
    <source>
        <dbReference type="SAM" id="MobiDB-lite"/>
    </source>
</evidence>